<evidence type="ECO:0000259" key="2">
    <source>
        <dbReference type="Pfam" id="PF26334"/>
    </source>
</evidence>
<dbReference type="Pfam" id="PF26334">
    <property type="entry name" value="Gtf3_N"/>
    <property type="match status" value="1"/>
</dbReference>
<feature type="domain" description="Glucosyltransferase 3-like C-terminal" evidence="3">
    <location>
        <begin position="183"/>
        <end position="346"/>
    </location>
</feature>
<dbReference type="InterPro" id="IPR058591">
    <property type="entry name" value="Gtf3_N"/>
</dbReference>
<organism evidence="4 5">
    <name type="scientific">Thomasclavelia ramosa DSM 1402</name>
    <dbReference type="NCBI Taxonomy" id="445974"/>
    <lineage>
        <taxon>Bacteria</taxon>
        <taxon>Bacillati</taxon>
        <taxon>Bacillota</taxon>
        <taxon>Erysipelotrichia</taxon>
        <taxon>Erysipelotrichales</taxon>
        <taxon>Coprobacillaceae</taxon>
        <taxon>Thomasclavelia</taxon>
    </lineage>
</organism>
<protein>
    <recommendedName>
        <fullName evidence="6">Beta-1,6-galactofuranosyltransferase</fullName>
    </recommendedName>
</protein>
<dbReference type="EMBL" id="ABFX02000003">
    <property type="protein sequence ID" value="EDS19699.1"/>
    <property type="molecule type" value="Genomic_DNA"/>
</dbReference>
<dbReference type="PIRSF" id="PIRSF007023">
    <property type="entry name" value="UDP-Galf_transf"/>
    <property type="match status" value="1"/>
</dbReference>
<reference evidence="4" key="1">
    <citation type="submission" date="2007-11" db="EMBL/GenBank/DDBJ databases">
        <authorList>
            <person name="Fulton L."/>
            <person name="Clifton S."/>
            <person name="Fulton B."/>
            <person name="Xu J."/>
            <person name="Minx P."/>
            <person name="Pepin K.H."/>
            <person name="Johnson M."/>
            <person name="Thiruvilangam P."/>
            <person name="Bhonagiri V."/>
            <person name="Nash W.E."/>
            <person name="Mardis E.R."/>
            <person name="Wilson R.K."/>
        </authorList>
    </citation>
    <scope>NUCLEOTIDE SEQUENCE [LARGE SCALE GENOMIC DNA]</scope>
    <source>
        <strain evidence="4">DSM 1402</strain>
    </source>
</reference>
<dbReference type="Gene3D" id="3.40.50.2000">
    <property type="entry name" value="Glycogen Phosphorylase B"/>
    <property type="match status" value="2"/>
</dbReference>
<dbReference type="Proteomes" id="UP000005798">
    <property type="component" value="Unassembled WGS sequence"/>
</dbReference>
<comment type="caution">
    <text evidence="4">The sequence shown here is derived from an EMBL/GenBank/DDBJ whole genome shotgun (WGS) entry which is preliminary data.</text>
</comment>
<reference evidence="4" key="2">
    <citation type="submission" date="2014-06" db="EMBL/GenBank/DDBJ databases">
        <title>Draft genome sequence of Clostridium ramosum(DSM 1402).</title>
        <authorList>
            <person name="Sudarsanam P."/>
            <person name="Ley R."/>
            <person name="Guruge J."/>
            <person name="Turnbaugh P.J."/>
            <person name="Mahowald M."/>
            <person name="Liep D."/>
            <person name="Gordon J."/>
        </authorList>
    </citation>
    <scope>NUCLEOTIDE SEQUENCE</scope>
    <source>
        <strain evidence="4">DSM 1402</strain>
    </source>
</reference>
<evidence type="ECO:0008006" key="6">
    <source>
        <dbReference type="Google" id="ProtNLM"/>
    </source>
</evidence>
<dbReference type="eggNOG" id="COG0438">
    <property type="taxonomic scope" value="Bacteria"/>
</dbReference>
<evidence type="ECO:0000313" key="4">
    <source>
        <dbReference type="EMBL" id="EDS19699.1"/>
    </source>
</evidence>
<proteinExistence type="predicted"/>
<keyword evidence="5" id="KW-1185">Reference proteome</keyword>
<gene>
    <name evidence="4" type="ORF">CLORAM_00574</name>
</gene>
<keyword evidence="1" id="KW-0808">Transferase</keyword>
<sequence length="358" mass="41071">MEKDMKKRVLFLSEQQKKEYLGGAKARKDIDLILKQLGYKEIICRPCRDFSSPKNVINSLYSIQVNWIKIKRIIRDNDILVIQYPFGKYDVNDRQIAKIKKTKKVDFIAIIHDLPSIQDKTADKLEEIKLLKKFDIVICHNKKMLEVLKELGIDNNKLVCLEIFDYLCNEDIKARVSKDDGITVAGNLSSSKAGYIYKLLDKCNEENIIFNLYGPNFERDNESSYNGSLPPEELIKKIKGSYGLIWDGDSLELCNGTFGEYQKINNPHRVSMNLAAKMPILIWKEAALKDFVIDNNIGVAIDSLKNIKDILNSIKDSDYDIMRDNLESVSKKIRSGYYTKKAINEAILKLEGEKNGKV</sequence>
<dbReference type="HOGENOM" id="CLU_057651_1_0_9"/>
<evidence type="ECO:0000259" key="3">
    <source>
        <dbReference type="Pfam" id="PF26337"/>
    </source>
</evidence>
<evidence type="ECO:0000256" key="1">
    <source>
        <dbReference type="ARBA" id="ARBA00022679"/>
    </source>
</evidence>
<accession>B0N1W1</accession>
<feature type="domain" description="Glucosyltransferase 3-like N-terminal" evidence="2">
    <location>
        <begin position="17"/>
        <end position="163"/>
    </location>
</feature>
<dbReference type="Pfam" id="PF26337">
    <property type="entry name" value="Gtf3_C"/>
    <property type="match status" value="1"/>
</dbReference>
<dbReference type="InterPro" id="IPR058592">
    <property type="entry name" value="Gtf3_C"/>
</dbReference>
<evidence type="ECO:0000313" key="5">
    <source>
        <dbReference type="Proteomes" id="UP000005798"/>
    </source>
</evidence>
<name>B0N1W1_9FIRM</name>
<dbReference type="AlphaFoldDB" id="B0N1W1"/>